<dbReference type="Gene3D" id="2.10.70.10">
    <property type="entry name" value="Complement Module, domain 1"/>
    <property type="match status" value="1"/>
</dbReference>
<dbReference type="Pfam" id="PF10636">
    <property type="entry name" value="hemP"/>
    <property type="match status" value="1"/>
</dbReference>
<dbReference type="EMBL" id="JAEHHL010000001">
    <property type="protein sequence ID" value="MBK0398250.1"/>
    <property type="molecule type" value="Genomic_DNA"/>
</dbReference>
<comment type="caution">
    <text evidence="1">The sequence shown here is derived from an EMBL/GenBank/DDBJ whole genome shotgun (WGS) entry which is preliminary data.</text>
</comment>
<gene>
    <name evidence="1" type="ORF">H0I76_03530</name>
</gene>
<keyword evidence="2" id="KW-1185">Reference proteome</keyword>
<evidence type="ECO:0000313" key="1">
    <source>
        <dbReference type="EMBL" id="MBK0398250.1"/>
    </source>
</evidence>
<accession>A0A8J7M5U1</accession>
<proteinExistence type="predicted"/>
<dbReference type="RefSeq" id="WP_200607132.1">
    <property type="nucleotide sequence ID" value="NZ_JAEHHL010000001.1"/>
</dbReference>
<organism evidence="1 2">
    <name type="scientific">Thermohalobaculum xanthum</name>
    <dbReference type="NCBI Taxonomy" id="2753746"/>
    <lineage>
        <taxon>Bacteria</taxon>
        <taxon>Pseudomonadati</taxon>
        <taxon>Pseudomonadota</taxon>
        <taxon>Alphaproteobacteria</taxon>
        <taxon>Rhodobacterales</taxon>
        <taxon>Paracoccaceae</taxon>
        <taxon>Thermohalobaculum</taxon>
    </lineage>
</organism>
<evidence type="ECO:0000313" key="2">
    <source>
        <dbReference type="Proteomes" id="UP000655420"/>
    </source>
</evidence>
<dbReference type="InterPro" id="IPR019600">
    <property type="entry name" value="Hemin_uptake_protein_HemP"/>
</dbReference>
<sequence>MAGRGHGEPGATPRFDGSAKAGVAGAVADIDSKALFGAAKVVLIRHGEDVYTLRITRSDKLILTK</sequence>
<reference evidence="1" key="1">
    <citation type="submission" date="2020-12" db="EMBL/GenBank/DDBJ databases">
        <title>Bacterial taxonomy.</title>
        <authorList>
            <person name="Pan X."/>
        </authorList>
    </citation>
    <scope>NUCLEOTIDE SEQUENCE</scope>
    <source>
        <strain evidence="1">M0105</strain>
    </source>
</reference>
<dbReference type="AlphaFoldDB" id="A0A8J7M5U1"/>
<dbReference type="Proteomes" id="UP000655420">
    <property type="component" value="Unassembled WGS sequence"/>
</dbReference>
<protein>
    <submittedName>
        <fullName evidence="1">Hemin uptake protein HemP</fullName>
    </submittedName>
</protein>
<name>A0A8J7M5U1_9RHOB</name>